<proteinExistence type="predicted"/>
<dbReference type="EMBL" id="AMZH03003761">
    <property type="protein sequence ID" value="RRT71248.1"/>
    <property type="molecule type" value="Genomic_DNA"/>
</dbReference>
<name>A0A427A509_ENSVE</name>
<reference evidence="1 2" key="1">
    <citation type="journal article" date="2014" name="Agronomy (Basel)">
        <title>A Draft Genome Sequence for Ensete ventricosum, the Drought-Tolerant Tree Against Hunger.</title>
        <authorList>
            <person name="Harrison J."/>
            <person name="Moore K.A."/>
            <person name="Paszkiewicz K."/>
            <person name="Jones T."/>
            <person name="Grant M."/>
            <person name="Ambacheew D."/>
            <person name="Muzemil S."/>
            <person name="Studholme D.J."/>
        </authorList>
    </citation>
    <scope>NUCLEOTIDE SEQUENCE [LARGE SCALE GENOMIC DNA]</scope>
</reference>
<gene>
    <name evidence="1" type="ORF">B296_00009126</name>
</gene>
<sequence>SCCCGFMAENSWVILHKGAVDHRAGLASTRDLLPTVVSLSTCGLLPPLFWATGALYGTTRVHGTLPAMATPLLSPIE</sequence>
<protein>
    <submittedName>
        <fullName evidence="1">Uncharacterized protein</fullName>
    </submittedName>
</protein>
<dbReference type="AlphaFoldDB" id="A0A427A509"/>
<feature type="non-terminal residue" evidence="1">
    <location>
        <position position="1"/>
    </location>
</feature>
<dbReference type="Proteomes" id="UP000287651">
    <property type="component" value="Unassembled WGS sequence"/>
</dbReference>
<comment type="caution">
    <text evidence="1">The sequence shown here is derived from an EMBL/GenBank/DDBJ whole genome shotgun (WGS) entry which is preliminary data.</text>
</comment>
<evidence type="ECO:0000313" key="1">
    <source>
        <dbReference type="EMBL" id="RRT71248.1"/>
    </source>
</evidence>
<organism evidence="1 2">
    <name type="scientific">Ensete ventricosum</name>
    <name type="common">Abyssinian banana</name>
    <name type="synonym">Musa ensete</name>
    <dbReference type="NCBI Taxonomy" id="4639"/>
    <lineage>
        <taxon>Eukaryota</taxon>
        <taxon>Viridiplantae</taxon>
        <taxon>Streptophyta</taxon>
        <taxon>Embryophyta</taxon>
        <taxon>Tracheophyta</taxon>
        <taxon>Spermatophyta</taxon>
        <taxon>Magnoliopsida</taxon>
        <taxon>Liliopsida</taxon>
        <taxon>Zingiberales</taxon>
        <taxon>Musaceae</taxon>
        <taxon>Ensete</taxon>
    </lineage>
</organism>
<evidence type="ECO:0000313" key="2">
    <source>
        <dbReference type="Proteomes" id="UP000287651"/>
    </source>
</evidence>
<accession>A0A427A509</accession>